<evidence type="ECO:0000313" key="1">
    <source>
        <dbReference type="EMBL" id="KAF5237781.1"/>
    </source>
</evidence>
<dbReference type="EMBL" id="JAAMOD010000154">
    <property type="protein sequence ID" value="KAF5237781.1"/>
    <property type="molecule type" value="Genomic_DNA"/>
</dbReference>
<protein>
    <submittedName>
        <fullName evidence="1">Uncharacterized protein</fullName>
    </submittedName>
</protein>
<dbReference type="Proteomes" id="UP000537989">
    <property type="component" value="Unassembled WGS sequence"/>
</dbReference>
<dbReference type="AlphaFoldDB" id="A0AAN6C0C1"/>
<gene>
    <name evidence="1" type="ORF">FAUST_5879</name>
</gene>
<accession>A0AAN6C0C1</accession>
<proteinExistence type="predicted"/>
<comment type="caution">
    <text evidence="1">The sequence shown here is derived from an EMBL/GenBank/DDBJ whole genome shotgun (WGS) entry which is preliminary data.</text>
</comment>
<keyword evidence="2" id="KW-1185">Reference proteome</keyword>
<evidence type="ECO:0000313" key="2">
    <source>
        <dbReference type="Proteomes" id="UP000537989"/>
    </source>
</evidence>
<sequence>MGNCLCRASDPEENIDPNHFVDPAVDHKGEEYVDQIPTRTTANKVFTSEVPVFTVAPVDEMVEPATVTMQDDEITPVGRVKNISAVPIKAHV</sequence>
<name>A0AAN6C0C1_FUSAU</name>
<reference evidence="1 2" key="1">
    <citation type="submission" date="2020-02" db="EMBL/GenBank/DDBJ databases">
        <title>Identification and distribution of gene clusters putatively required for synthesis of sphingolipid metabolism inhibitors in phylogenetically diverse species of the filamentous fungus Fusarium.</title>
        <authorList>
            <person name="Kim H.-S."/>
            <person name="Busman M."/>
            <person name="Brown D.W."/>
            <person name="Divon H."/>
            <person name="Uhlig S."/>
            <person name="Proctor R.H."/>
        </authorList>
    </citation>
    <scope>NUCLEOTIDE SEQUENCE [LARGE SCALE GENOMIC DNA]</scope>
    <source>
        <strain evidence="1 2">NRRL 2903</strain>
    </source>
</reference>
<organism evidence="1 2">
    <name type="scientific">Fusarium austroamericanum</name>
    <dbReference type="NCBI Taxonomy" id="282268"/>
    <lineage>
        <taxon>Eukaryota</taxon>
        <taxon>Fungi</taxon>
        <taxon>Dikarya</taxon>
        <taxon>Ascomycota</taxon>
        <taxon>Pezizomycotina</taxon>
        <taxon>Sordariomycetes</taxon>
        <taxon>Hypocreomycetidae</taxon>
        <taxon>Hypocreales</taxon>
        <taxon>Nectriaceae</taxon>
        <taxon>Fusarium</taxon>
    </lineage>
</organism>